<evidence type="ECO:0000256" key="1">
    <source>
        <dbReference type="SAM" id="Phobius"/>
    </source>
</evidence>
<dbReference type="GO" id="GO:0030488">
    <property type="term" value="P:tRNA methylation"/>
    <property type="evidence" value="ECO:0007669"/>
    <property type="project" value="TreeGrafter"/>
</dbReference>
<comment type="caution">
    <text evidence="3">The sequence shown here is derived from an EMBL/GenBank/DDBJ whole genome shotgun (WGS) entry which is preliminary data.</text>
</comment>
<dbReference type="SUPFAM" id="SSF52540">
    <property type="entry name" value="P-loop containing nucleoside triphosphate hydrolases"/>
    <property type="match status" value="1"/>
</dbReference>
<dbReference type="AlphaFoldDB" id="A0A8J7HIW9"/>
<accession>A0A8J7HIW9</accession>
<keyword evidence="1" id="KW-0472">Membrane</keyword>
<dbReference type="GO" id="GO:0002098">
    <property type="term" value="P:tRNA wobble uridine modification"/>
    <property type="evidence" value="ECO:0007669"/>
    <property type="project" value="TreeGrafter"/>
</dbReference>
<dbReference type="InterPro" id="IPR027417">
    <property type="entry name" value="P-loop_NTPase"/>
</dbReference>
<evidence type="ECO:0000313" key="4">
    <source>
        <dbReference type="Proteomes" id="UP000599391"/>
    </source>
</evidence>
<feature type="domain" description="G" evidence="2">
    <location>
        <begin position="21"/>
        <end position="147"/>
    </location>
</feature>
<keyword evidence="1" id="KW-1133">Transmembrane helix</keyword>
<dbReference type="PANTHER" id="PTHR42714">
    <property type="entry name" value="TRNA MODIFICATION GTPASE GTPBP3"/>
    <property type="match status" value="1"/>
</dbReference>
<gene>
    <name evidence="3" type="ORF">I8751_26875</name>
</gene>
<dbReference type="InterPro" id="IPR006073">
    <property type="entry name" value="GTP-bd"/>
</dbReference>
<keyword evidence="1" id="KW-0812">Transmembrane</keyword>
<dbReference type="EMBL" id="JAECZB010000100">
    <property type="protein sequence ID" value="MBH8555901.1"/>
    <property type="molecule type" value="Genomic_DNA"/>
</dbReference>
<protein>
    <submittedName>
        <fullName evidence="3">50S ribosome-binding GTPase</fullName>
    </submittedName>
</protein>
<dbReference type="RefSeq" id="WP_214442105.1">
    <property type="nucleotide sequence ID" value="NZ_JAECZB010000100.1"/>
</dbReference>
<sequence length="391" mass="42923">MKNEISQELQNIKDKLKPPSIAILGRCGAGKSSLIKAIFGLDDSQIGTGAGFPQTQYYKKYPYPDDESTPIILYDSPGYEADRTSEFLQDTTIFLKEKSLTNPDYIDEKIHLIWYLINAGSARIEYFDKSVIETVGVLGIPVIIVLSQCDRAKPKEIAALKAAINELKLPNAFKILEVSADPNDGKPFGLKELVNDSIEMIPSIYSEAFIVSQTVNIKAKKKVAWKMVAAAATACFGSAYVPIPGSSPASVLISQTGLLAAISEVYNLRKYMDVKASLATFTTSTLLAVIGTSIIDFVSTALVVIFPPLFIAIETISATVAASYIVVVGLALISTFEKMSINYIQSKDNIEGIKDFFEKSFKENMKQFSSINIKKQSDINDIKNKYIDQEV</sequence>
<feature type="transmembrane region" description="Helical" evidence="1">
    <location>
        <begin position="311"/>
        <end position="333"/>
    </location>
</feature>
<reference evidence="3 4" key="1">
    <citation type="journal article" date="2021" name="Int. J. Syst. Evol. Microbiol.">
        <title>Amazonocrinis nigriterrae gen. nov., sp. nov., Atlanticothrix silvestris gen. nov., sp. nov. and Dendronalium phyllosphericum gen. nov., sp. nov., nostocacean cyanobacteria from Brazilian environments.</title>
        <authorList>
            <person name="Alvarenga D.O."/>
            <person name="Andreote A.P.D."/>
            <person name="Branco L.H.Z."/>
            <person name="Delbaje E."/>
            <person name="Cruz R.B."/>
            <person name="Varani A.M."/>
            <person name="Fiore M.F."/>
        </authorList>
    </citation>
    <scope>NUCLEOTIDE SEQUENCE [LARGE SCALE GENOMIC DNA]</scope>
    <source>
        <strain evidence="3 4">CENA357</strain>
    </source>
</reference>
<evidence type="ECO:0000259" key="2">
    <source>
        <dbReference type="Pfam" id="PF01926"/>
    </source>
</evidence>
<organism evidence="3 4">
    <name type="scientific">Atlanticothrix silvestris CENA357</name>
    <dbReference type="NCBI Taxonomy" id="1725252"/>
    <lineage>
        <taxon>Bacteria</taxon>
        <taxon>Bacillati</taxon>
        <taxon>Cyanobacteriota</taxon>
        <taxon>Cyanophyceae</taxon>
        <taxon>Nostocales</taxon>
        <taxon>Nodulariaceae</taxon>
        <taxon>Atlanticothrix</taxon>
        <taxon>Atlanticothrix silvestris</taxon>
    </lineage>
</organism>
<dbReference type="Gene3D" id="3.40.50.300">
    <property type="entry name" value="P-loop containing nucleotide triphosphate hydrolases"/>
    <property type="match status" value="1"/>
</dbReference>
<dbReference type="PANTHER" id="PTHR42714:SF2">
    <property type="entry name" value="TRNA MODIFICATION GTPASE GTPBP3, MITOCHONDRIAL"/>
    <property type="match status" value="1"/>
</dbReference>
<keyword evidence="4" id="KW-1185">Reference proteome</keyword>
<dbReference type="Proteomes" id="UP000599391">
    <property type="component" value="Unassembled WGS sequence"/>
</dbReference>
<dbReference type="Pfam" id="PF01926">
    <property type="entry name" value="MMR_HSR1"/>
    <property type="match status" value="1"/>
</dbReference>
<dbReference type="GO" id="GO:0005737">
    <property type="term" value="C:cytoplasm"/>
    <property type="evidence" value="ECO:0007669"/>
    <property type="project" value="TreeGrafter"/>
</dbReference>
<feature type="transmembrane region" description="Helical" evidence="1">
    <location>
        <begin position="278"/>
        <end position="305"/>
    </location>
</feature>
<dbReference type="CDD" id="cd00882">
    <property type="entry name" value="Ras_like_GTPase"/>
    <property type="match status" value="1"/>
</dbReference>
<evidence type="ECO:0000313" key="3">
    <source>
        <dbReference type="EMBL" id="MBH8555901.1"/>
    </source>
</evidence>
<proteinExistence type="predicted"/>
<dbReference type="GO" id="GO:0005525">
    <property type="term" value="F:GTP binding"/>
    <property type="evidence" value="ECO:0007669"/>
    <property type="project" value="InterPro"/>
</dbReference>
<name>A0A8J7HIW9_9CYAN</name>